<evidence type="ECO:0000313" key="3">
    <source>
        <dbReference type="Proteomes" id="UP000325577"/>
    </source>
</evidence>
<feature type="region of interest" description="Disordered" evidence="1">
    <location>
        <begin position="1"/>
        <end position="134"/>
    </location>
</feature>
<organism evidence="2 3">
    <name type="scientific">Nyssa sinensis</name>
    <dbReference type="NCBI Taxonomy" id="561372"/>
    <lineage>
        <taxon>Eukaryota</taxon>
        <taxon>Viridiplantae</taxon>
        <taxon>Streptophyta</taxon>
        <taxon>Embryophyta</taxon>
        <taxon>Tracheophyta</taxon>
        <taxon>Spermatophyta</taxon>
        <taxon>Magnoliopsida</taxon>
        <taxon>eudicotyledons</taxon>
        <taxon>Gunneridae</taxon>
        <taxon>Pentapetalae</taxon>
        <taxon>asterids</taxon>
        <taxon>Cornales</taxon>
        <taxon>Nyssaceae</taxon>
        <taxon>Nyssa</taxon>
    </lineage>
</organism>
<feature type="region of interest" description="Disordered" evidence="1">
    <location>
        <begin position="161"/>
        <end position="183"/>
    </location>
</feature>
<feature type="compositionally biased region" description="Basic and acidic residues" evidence="1">
    <location>
        <begin position="114"/>
        <end position="134"/>
    </location>
</feature>
<reference evidence="2 3" key="1">
    <citation type="submission" date="2019-09" db="EMBL/GenBank/DDBJ databases">
        <title>A chromosome-level genome assembly of the Chinese tupelo Nyssa sinensis.</title>
        <authorList>
            <person name="Yang X."/>
            <person name="Kang M."/>
            <person name="Yang Y."/>
            <person name="Xiong H."/>
            <person name="Wang M."/>
            <person name="Zhang Z."/>
            <person name="Wang Z."/>
            <person name="Wu H."/>
            <person name="Ma T."/>
            <person name="Liu J."/>
            <person name="Xi Z."/>
        </authorList>
    </citation>
    <scope>NUCLEOTIDE SEQUENCE [LARGE SCALE GENOMIC DNA]</scope>
    <source>
        <strain evidence="2">J267</strain>
        <tissue evidence="2">Leaf</tissue>
    </source>
</reference>
<dbReference type="PANTHER" id="PTHR37729">
    <property type="entry name" value="NEUROFILAMENT PROTEIN-LIKE PROTEIN"/>
    <property type="match status" value="1"/>
</dbReference>
<gene>
    <name evidence="2" type="ORF">F0562_020108</name>
</gene>
<evidence type="ECO:0000256" key="1">
    <source>
        <dbReference type="SAM" id="MobiDB-lite"/>
    </source>
</evidence>
<feature type="compositionally biased region" description="Basic and acidic residues" evidence="1">
    <location>
        <begin position="15"/>
        <end position="28"/>
    </location>
</feature>
<dbReference type="EMBL" id="CM018033">
    <property type="protein sequence ID" value="KAA8545324.1"/>
    <property type="molecule type" value="Genomic_DNA"/>
</dbReference>
<dbReference type="AlphaFoldDB" id="A0A5J5BRK7"/>
<proteinExistence type="predicted"/>
<name>A0A5J5BRK7_9ASTE</name>
<accession>A0A5J5BRK7</accession>
<feature type="compositionally biased region" description="Polar residues" evidence="1">
    <location>
        <begin position="1"/>
        <end position="14"/>
    </location>
</feature>
<dbReference type="PANTHER" id="PTHR37729:SF1">
    <property type="entry name" value="NEUROFILAMENT PROTEIN-LIKE PROTEIN"/>
    <property type="match status" value="1"/>
</dbReference>
<dbReference type="Proteomes" id="UP000325577">
    <property type="component" value="Linkage Group LG10"/>
</dbReference>
<evidence type="ECO:0000313" key="2">
    <source>
        <dbReference type="EMBL" id="KAA8545324.1"/>
    </source>
</evidence>
<feature type="compositionally biased region" description="Basic and acidic residues" evidence="1">
    <location>
        <begin position="169"/>
        <end position="183"/>
    </location>
</feature>
<protein>
    <submittedName>
        <fullName evidence="2">Uncharacterized protein</fullName>
    </submittedName>
</protein>
<feature type="compositionally biased region" description="Basic and acidic residues" evidence="1">
    <location>
        <begin position="37"/>
        <end position="48"/>
    </location>
</feature>
<feature type="compositionally biased region" description="Basic and acidic residues" evidence="1">
    <location>
        <begin position="59"/>
        <end position="68"/>
    </location>
</feature>
<keyword evidence="3" id="KW-1185">Reference proteome</keyword>
<sequence length="183" mass="19983">MASETVASDHSTAPEQEKKENEEVKTIEPDNVSPSKESGEEEKAKAEEIPSLAAPLAESEEKIEDKQVEPLVIKDTLKGAPVEDTLKGAPESIPEEKTKTSGVSEPEADGVKSQPEERPAIESVEKHCQEEHPKVVDVPESLVEAVEKKDEQVEALHCQRITSSGNRSGEFRSKRGGEFRTSV</sequence>